<organism evidence="1 2">
    <name type="scientific">Dictyobacter alpinus</name>
    <dbReference type="NCBI Taxonomy" id="2014873"/>
    <lineage>
        <taxon>Bacteria</taxon>
        <taxon>Bacillati</taxon>
        <taxon>Chloroflexota</taxon>
        <taxon>Ktedonobacteria</taxon>
        <taxon>Ktedonobacterales</taxon>
        <taxon>Dictyobacteraceae</taxon>
        <taxon>Dictyobacter</taxon>
    </lineage>
</organism>
<proteinExistence type="predicted"/>
<sequence length="79" mass="8559">MSEYRISAALEQLGIKLSPRTCGRILALNRDLYHLQIPSHTGVPQSGQQGYFRVEKAVMVRASSILSISVISKSSGKGA</sequence>
<reference evidence="2" key="1">
    <citation type="submission" date="2018-12" db="EMBL/GenBank/DDBJ databases">
        <title>Tengunoibacter tsumagoiensis gen. nov., sp. nov., Dictyobacter kobayashii sp. nov., D. alpinus sp. nov., and D. joshuensis sp. nov. and description of Dictyobacteraceae fam. nov. within the order Ktedonobacterales isolated from Tengu-no-mugimeshi.</title>
        <authorList>
            <person name="Wang C.M."/>
            <person name="Zheng Y."/>
            <person name="Sakai Y."/>
            <person name="Toyoda A."/>
            <person name="Minakuchi Y."/>
            <person name="Abe K."/>
            <person name="Yokota A."/>
            <person name="Yabe S."/>
        </authorList>
    </citation>
    <scope>NUCLEOTIDE SEQUENCE [LARGE SCALE GENOMIC DNA]</scope>
    <source>
        <strain evidence="2">Uno16</strain>
    </source>
</reference>
<keyword evidence="2" id="KW-1185">Reference proteome</keyword>
<comment type="caution">
    <text evidence="1">The sequence shown here is derived from an EMBL/GenBank/DDBJ whole genome shotgun (WGS) entry which is preliminary data.</text>
</comment>
<name>A0A402BD89_9CHLR</name>
<gene>
    <name evidence="1" type="ORF">KDA_47640</name>
</gene>
<protein>
    <submittedName>
        <fullName evidence="1">Uncharacterized protein</fullName>
    </submittedName>
</protein>
<dbReference type="AlphaFoldDB" id="A0A402BD89"/>
<evidence type="ECO:0000313" key="1">
    <source>
        <dbReference type="EMBL" id="GCE29280.1"/>
    </source>
</evidence>
<accession>A0A402BD89</accession>
<dbReference type="Proteomes" id="UP000287171">
    <property type="component" value="Unassembled WGS sequence"/>
</dbReference>
<dbReference type="EMBL" id="BIFT01000002">
    <property type="protein sequence ID" value="GCE29280.1"/>
    <property type="molecule type" value="Genomic_DNA"/>
</dbReference>
<evidence type="ECO:0000313" key="2">
    <source>
        <dbReference type="Proteomes" id="UP000287171"/>
    </source>
</evidence>